<protein>
    <submittedName>
        <fullName evidence="3">Glycosyltransferase family 4 protein</fullName>
    </submittedName>
</protein>
<dbReference type="Pfam" id="PF00534">
    <property type="entry name" value="Glycos_transf_1"/>
    <property type="match status" value="1"/>
</dbReference>
<sequence length="379" mass="41211">MRRLAVVVSSEMTIRAFLLGHIVAWCRVFRLTVFANTNDTDLLARHGLAVDVQSVAIVRPVHLLADVKALWMLTRRLRRERFDAVLSITPKAGLLAMLSAFIARVPVRLHVFTGQVWATRSGAARWVFKTIDRLTASVATHVLVDGEPQRQFLLREGVVRADKSRVLLHGSLCGVDASRFKPDAAARLSLRQSLGVGAEEVAFLFLGRFNRDKGVLDLARAFAGLAALQASVRLFLVGPDEGGLRTELEVILSACRERVHFEAFTATPEAFMQAADVFCLPSYREGFPTSILEAAACGLPALASRIYGIEGALLDGEGGLLHEPGDVAALQAGMARLAASGALREKYAVAARERAMRDFAAPQVIEAFAHYLVAVTEKS</sequence>
<dbReference type="PANTHER" id="PTHR12526:SF630">
    <property type="entry name" value="GLYCOSYLTRANSFERASE"/>
    <property type="match status" value="1"/>
</dbReference>
<accession>A0ABP9QL80</accession>
<dbReference type="Pfam" id="PF13579">
    <property type="entry name" value="Glyco_trans_4_4"/>
    <property type="match status" value="1"/>
</dbReference>
<dbReference type="SUPFAM" id="SSF53756">
    <property type="entry name" value="UDP-Glycosyltransferase/glycogen phosphorylase"/>
    <property type="match status" value="1"/>
</dbReference>
<evidence type="ECO:0000259" key="1">
    <source>
        <dbReference type="Pfam" id="PF00534"/>
    </source>
</evidence>
<reference evidence="4" key="1">
    <citation type="journal article" date="2019" name="Int. J. Syst. Evol. Microbiol.">
        <title>The Global Catalogue of Microorganisms (GCM) 10K type strain sequencing project: providing services to taxonomists for standard genome sequencing and annotation.</title>
        <authorList>
            <consortium name="The Broad Institute Genomics Platform"/>
            <consortium name="The Broad Institute Genome Sequencing Center for Infectious Disease"/>
            <person name="Wu L."/>
            <person name="Ma J."/>
        </authorList>
    </citation>
    <scope>NUCLEOTIDE SEQUENCE [LARGE SCALE GENOMIC DNA]</scope>
    <source>
        <strain evidence="4">JCM 18715</strain>
    </source>
</reference>
<evidence type="ECO:0000313" key="4">
    <source>
        <dbReference type="Proteomes" id="UP001500547"/>
    </source>
</evidence>
<dbReference type="EMBL" id="BAABLD010000008">
    <property type="protein sequence ID" value="GAA5163844.1"/>
    <property type="molecule type" value="Genomic_DNA"/>
</dbReference>
<feature type="domain" description="Glycosyl transferase family 1" evidence="1">
    <location>
        <begin position="191"/>
        <end position="354"/>
    </location>
</feature>
<gene>
    <name evidence="3" type="ORF">GCM10025770_16700</name>
</gene>
<dbReference type="InterPro" id="IPR001296">
    <property type="entry name" value="Glyco_trans_1"/>
</dbReference>
<dbReference type="InterPro" id="IPR028098">
    <property type="entry name" value="Glyco_trans_4-like_N"/>
</dbReference>
<feature type="domain" description="Glycosyltransferase subfamily 4-like N-terminal" evidence="2">
    <location>
        <begin position="29"/>
        <end position="166"/>
    </location>
</feature>
<dbReference type="Proteomes" id="UP001500547">
    <property type="component" value="Unassembled WGS sequence"/>
</dbReference>
<evidence type="ECO:0000259" key="2">
    <source>
        <dbReference type="Pfam" id="PF13579"/>
    </source>
</evidence>
<organism evidence="3 4">
    <name type="scientific">Viridibacterium curvum</name>
    <dbReference type="NCBI Taxonomy" id="1101404"/>
    <lineage>
        <taxon>Bacteria</taxon>
        <taxon>Pseudomonadati</taxon>
        <taxon>Pseudomonadota</taxon>
        <taxon>Betaproteobacteria</taxon>
        <taxon>Rhodocyclales</taxon>
        <taxon>Rhodocyclaceae</taxon>
        <taxon>Viridibacterium</taxon>
    </lineage>
</organism>
<proteinExistence type="predicted"/>
<evidence type="ECO:0000313" key="3">
    <source>
        <dbReference type="EMBL" id="GAA5163844.1"/>
    </source>
</evidence>
<comment type="caution">
    <text evidence="3">The sequence shown here is derived from an EMBL/GenBank/DDBJ whole genome shotgun (WGS) entry which is preliminary data.</text>
</comment>
<name>A0ABP9QL80_9RHOO</name>
<dbReference type="Gene3D" id="3.40.50.2000">
    <property type="entry name" value="Glycogen Phosphorylase B"/>
    <property type="match status" value="2"/>
</dbReference>
<keyword evidence="4" id="KW-1185">Reference proteome</keyword>
<dbReference type="PANTHER" id="PTHR12526">
    <property type="entry name" value="GLYCOSYLTRANSFERASE"/>
    <property type="match status" value="1"/>
</dbReference>